<sequence>MQNVIAMGENLSMVDGLSLDTREDLEPQSLNAFIETIVKPSLYPIGPIVRIVGAEKIVNKCLAWLTEQPFHSYLNMEELKLLGTWPSPFSYRVIWALKLKGIDYEYIPENLSRKSALLLEYNPVHKKIPVLVHGGKPIAESIVILEYIEEMWPEKPLLPKDPYKRSIARFWSKFADDKGSSMWKIIFYPDEREQAIKDSLEYLKTIEDLGLGETPFFGGDAIGLVDLVFGVIAHWLGAIEEIAGVKLLETNRFPRLHAWTENFKQVAVIKENLPDYDEMVVYLKHRVEVFQTSPWQ</sequence>
<dbReference type="AlphaFoldDB" id="A0A835I925"/>
<dbReference type="GO" id="GO:0006749">
    <property type="term" value="P:glutathione metabolic process"/>
    <property type="evidence" value="ECO:0007669"/>
    <property type="project" value="InterPro"/>
</dbReference>
<dbReference type="Gene3D" id="3.40.50.2000">
    <property type="entry name" value="Glycogen Phosphorylase B"/>
    <property type="match status" value="1"/>
</dbReference>
<dbReference type="GO" id="GO:0004364">
    <property type="term" value="F:glutathione transferase activity"/>
    <property type="evidence" value="ECO:0007669"/>
    <property type="project" value="UniProtKB-EC"/>
</dbReference>
<dbReference type="OrthoDB" id="202840at2759"/>
<comment type="catalytic activity">
    <reaction evidence="4">
        <text>RX + glutathione = an S-substituted glutathione + a halide anion + H(+)</text>
        <dbReference type="Rhea" id="RHEA:16437"/>
        <dbReference type="ChEBI" id="CHEBI:15378"/>
        <dbReference type="ChEBI" id="CHEBI:16042"/>
        <dbReference type="ChEBI" id="CHEBI:17792"/>
        <dbReference type="ChEBI" id="CHEBI:57925"/>
        <dbReference type="ChEBI" id="CHEBI:90779"/>
        <dbReference type="EC" id="2.5.1.18"/>
    </reaction>
</comment>
<reference evidence="7 8" key="1">
    <citation type="submission" date="2020-10" db="EMBL/GenBank/DDBJ databases">
        <title>The Coptis chinensis genome and diversification of protoberbering-type alkaloids.</title>
        <authorList>
            <person name="Wang B."/>
            <person name="Shu S."/>
            <person name="Song C."/>
            <person name="Liu Y."/>
        </authorList>
    </citation>
    <scope>NUCLEOTIDE SEQUENCE [LARGE SCALE GENOMIC DNA]</scope>
    <source>
        <strain evidence="7">HL-2020</strain>
        <tissue evidence="7">Leaf</tissue>
    </source>
</reference>
<dbReference type="Gene3D" id="1.20.1050.10">
    <property type="match status" value="1"/>
</dbReference>
<comment type="caution">
    <text evidence="7">The sequence shown here is derived from an EMBL/GenBank/DDBJ whole genome shotgun (WGS) entry which is preliminary data.</text>
</comment>
<dbReference type="PANTHER" id="PTHR11260">
    <property type="entry name" value="GLUTATHIONE S-TRANSFERASE, GST, SUPERFAMILY, GST DOMAIN CONTAINING"/>
    <property type="match status" value="1"/>
</dbReference>
<dbReference type="CDD" id="cd03058">
    <property type="entry name" value="GST_N_Tau"/>
    <property type="match status" value="1"/>
</dbReference>
<keyword evidence="2" id="KW-0808">Transferase</keyword>
<dbReference type="Proteomes" id="UP000631114">
    <property type="component" value="Unassembled WGS sequence"/>
</dbReference>
<dbReference type="FunFam" id="3.40.30.10:FF:000044">
    <property type="entry name" value="Glutathione S-transferase GSTU6"/>
    <property type="match status" value="1"/>
</dbReference>
<protein>
    <recommendedName>
        <fullName evidence="1">glutathione transferase</fullName>
        <ecNumber evidence="1">2.5.1.18</ecNumber>
    </recommendedName>
</protein>
<dbReference type="InterPro" id="IPR040079">
    <property type="entry name" value="Glutathione_S-Trfase"/>
</dbReference>
<dbReference type="SFLD" id="SFLDG00358">
    <property type="entry name" value="Main_(cytGST)"/>
    <property type="match status" value="1"/>
</dbReference>
<keyword evidence="8" id="KW-1185">Reference proteome</keyword>
<name>A0A835I925_9MAGN</name>
<accession>A0A835I925</accession>
<dbReference type="SUPFAM" id="SSF47616">
    <property type="entry name" value="GST C-terminal domain-like"/>
    <property type="match status" value="1"/>
</dbReference>
<evidence type="ECO:0000259" key="6">
    <source>
        <dbReference type="PROSITE" id="PS50405"/>
    </source>
</evidence>
<evidence type="ECO:0000256" key="3">
    <source>
        <dbReference type="ARBA" id="ARBA00025743"/>
    </source>
</evidence>
<dbReference type="InterPro" id="IPR045073">
    <property type="entry name" value="Omega/Tau-like"/>
</dbReference>
<dbReference type="SUPFAM" id="SSF52833">
    <property type="entry name" value="Thioredoxin-like"/>
    <property type="match status" value="1"/>
</dbReference>
<dbReference type="InterPro" id="IPR045074">
    <property type="entry name" value="GST_C_Tau"/>
</dbReference>
<evidence type="ECO:0000256" key="4">
    <source>
        <dbReference type="ARBA" id="ARBA00047960"/>
    </source>
</evidence>
<dbReference type="PROSITE" id="PS50404">
    <property type="entry name" value="GST_NTER"/>
    <property type="match status" value="1"/>
</dbReference>
<dbReference type="EC" id="2.5.1.18" evidence="1"/>
<dbReference type="SFLD" id="SFLDG01152">
    <property type="entry name" value="Main.3:_Omega-_and_Tau-like"/>
    <property type="match status" value="1"/>
</dbReference>
<dbReference type="InterPro" id="IPR004045">
    <property type="entry name" value="Glutathione_S-Trfase_N"/>
</dbReference>
<comment type="similarity">
    <text evidence="3">Belongs to the GST superfamily. Tau family.</text>
</comment>
<dbReference type="InterPro" id="IPR036249">
    <property type="entry name" value="Thioredoxin-like_sf"/>
</dbReference>
<dbReference type="SFLD" id="SFLDS00019">
    <property type="entry name" value="Glutathione_Transferase_(cytos"/>
    <property type="match status" value="1"/>
</dbReference>
<dbReference type="InterPro" id="IPR036282">
    <property type="entry name" value="Glutathione-S-Trfase_C_sf"/>
</dbReference>
<evidence type="ECO:0000259" key="5">
    <source>
        <dbReference type="PROSITE" id="PS50404"/>
    </source>
</evidence>
<dbReference type="PANTHER" id="PTHR11260:SF679">
    <property type="entry name" value="GLUTATHIONE TRANSFERASE"/>
    <property type="match status" value="1"/>
</dbReference>
<dbReference type="EMBL" id="JADFTS010000004">
    <property type="protein sequence ID" value="KAF9612422.1"/>
    <property type="molecule type" value="Genomic_DNA"/>
</dbReference>
<evidence type="ECO:0000313" key="8">
    <source>
        <dbReference type="Proteomes" id="UP000631114"/>
    </source>
</evidence>
<evidence type="ECO:0000256" key="1">
    <source>
        <dbReference type="ARBA" id="ARBA00012452"/>
    </source>
</evidence>
<dbReference type="CDD" id="cd03185">
    <property type="entry name" value="GST_C_Tau"/>
    <property type="match status" value="1"/>
</dbReference>
<dbReference type="InterPro" id="IPR010987">
    <property type="entry name" value="Glutathione-S-Trfase_C-like"/>
</dbReference>
<evidence type="ECO:0000313" key="7">
    <source>
        <dbReference type="EMBL" id="KAF9612422.1"/>
    </source>
</evidence>
<dbReference type="Gene3D" id="3.40.30.10">
    <property type="entry name" value="Glutaredoxin"/>
    <property type="match status" value="1"/>
</dbReference>
<feature type="domain" description="GST N-terminal" evidence="5">
    <location>
        <begin position="77"/>
        <end position="156"/>
    </location>
</feature>
<organism evidence="7 8">
    <name type="scientific">Coptis chinensis</name>
    <dbReference type="NCBI Taxonomy" id="261450"/>
    <lineage>
        <taxon>Eukaryota</taxon>
        <taxon>Viridiplantae</taxon>
        <taxon>Streptophyta</taxon>
        <taxon>Embryophyta</taxon>
        <taxon>Tracheophyta</taxon>
        <taxon>Spermatophyta</taxon>
        <taxon>Magnoliopsida</taxon>
        <taxon>Ranunculales</taxon>
        <taxon>Ranunculaceae</taxon>
        <taxon>Coptidoideae</taxon>
        <taxon>Coptis</taxon>
    </lineage>
</organism>
<dbReference type="Pfam" id="PF02798">
    <property type="entry name" value="GST_N"/>
    <property type="match status" value="1"/>
</dbReference>
<gene>
    <name evidence="7" type="ORF">IFM89_039455</name>
</gene>
<dbReference type="PROSITE" id="PS50405">
    <property type="entry name" value="GST_CTER"/>
    <property type="match status" value="1"/>
</dbReference>
<feature type="domain" description="GST C-terminal" evidence="6">
    <location>
        <begin position="161"/>
        <end position="283"/>
    </location>
</feature>
<dbReference type="GO" id="GO:0005737">
    <property type="term" value="C:cytoplasm"/>
    <property type="evidence" value="ECO:0007669"/>
    <property type="project" value="TreeGrafter"/>
</dbReference>
<dbReference type="FunFam" id="1.20.1050.10:FF:000012">
    <property type="entry name" value="Tau class glutathione S-transferase"/>
    <property type="match status" value="1"/>
</dbReference>
<dbReference type="Pfam" id="PF13410">
    <property type="entry name" value="GST_C_2"/>
    <property type="match status" value="1"/>
</dbReference>
<evidence type="ECO:0000256" key="2">
    <source>
        <dbReference type="ARBA" id="ARBA00022679"/>
    </source>
</evidence>
<proteinExistence type="inferred from homology"/>